<name>A0A7J7ISE0_BUGNE</name>
<sequence length="79" mass="9087">MTQFAVISFSNTGSQVKEVVITLAQLSFQQKELYKVIRKCCFNKSIGSNKFKYWHSNLKGNVAIYCNTFAYKRGPEKKP</sequence>
<reference evidence="1" key="1">
    <citation type="submission" date="2020-06" db="EMBL/GenBank/DDBJ databases">
        <title>Draft genome of Bugula neritina, a colonial animal packing powerful symbionts and potential medicines.</title>
        <authorList>
            <person name="Rayko M."/>
        </authorList>
    </citation>
    <scope>NUCLEOTIDE SEQUENCE [LARGE SCALE GENOMIC DNA]</scope>
    <source>
        <strain evidence="1">Kwan_BN1</strain>
    </source>
</reference>
<comment type="caution">
    <text evidence="1">The sequence shown here is derived from an EMBL/GenBank/DDBJ whole genome shotgun (WGS) entry which is preliminary data.</text>
</comment>
<dbReference type="AlphaFoldDB" id="A0A7J7ISE0"/>
<evidence type="ECO:0000313" key="1">
    <source>
        <dbReference type="EMBL" id="KAF6016487.1"/>
    </source>
</evidence>
<accession>A0A7J7ISE0</accession>
<evidence type="ECO:0000313" key="2">
    <source>
        <dbReference type="Proteomes" id="UP000593567"/>
    </source>
</evidence>
<dbReference type="EMBL" id="VXIV02003529">
    <property type="protein sequence ID" value="KAF6016487.1"/>
    <property type="molecule type" value="Genomic_DNA"/>
</dbReference>
<proteinExistence type="predicted"/>
<gene>
    <name evidence="1" type="ORF">EB796_025205</name>
</gene>
<keyword evidence="2" id="KW-1185">Reference proteome</keyword>
<dbReference type="Proteomes" id="UP000593567">
    <property type="component" value="Unassembled WGS sequence"/>
</dbReference>
<organism evidence="1 2">
    <name type="scientific">Bugula neritina</name>
    <name type="common">Brown bryozoan</name>
    <name type="synonym">Sertularia neritina</name>
    <dbReference type="NCBI Taxonomy" id="10212"/>
    <lineage>
        <taxon>Eukaryota</taxon>
        <taxon>Metazoa</taxon>
        <taxon>Spiralia</taxon>
        <taxon>Lophotrochozoa</taxon>
        <taxon>Bryozoa</taxon>
        <taxon>Gymnolaemata</taxon>
        <taxon>Cheilostomatida</taxon>
        <taxon>Flustrina</taxon>
        <taxon>Buguloidea</taxon>
        <taxon>Bugulidae</taxon>
        <taxon>Bugula</taxon>
    </lineage>
</organism>
<protein>
    <submittedName>
        <fullName evidence="1">Uncharacterized protein</fullName>
    </submittedName>
</protein>